<keyword evidence="2" id="KW-0342">GTP-binding</keyword>
<evidence type="ECO:0000259" key="3">
    <source>
        <dbReference type="Pfam" id="PF00091"/>
    </source>
</evidence>
<reference evidence="4" key="1">
    <citation type="journal article" date="2021" name="Viruses">
        <title>Novel Viruses That Lyse Plant and Human Strains of Kosakonia cowanii.</title>
        <authorList>
            <person name="Petrzik K."/>
            <person name="Brazdova S."/>
            <person name="Krawczyk K."/>
        </authorList>
    </citation>
    <scope>NUCLEOTIDE SEQUENCE</scope>
</reference>
<evidence type="ECO:0000256" key="1">
    <source>
        <dbReference type="ARBA" id="ARBA00022741"/>
    </source>
</evidence>
<dbReference type="KEGG" id="vg:77953217"/>
<dbReference type="GO" id="GO:0005525">
    <property type="term" value="F:GTP binding"/>
    <property type="evidence" value="ECO:0007669"/>
    <property type="project" value="UniProtKB-KW"/>
</dbReference>
<dbReference type="InterPro" id="IPR036525">
    <property type="entry name" value="Tubulin/FtsZ_GTPase_sf"/>
</dbReference>
<evidence type="ECO:0000256" key="2">
    <source>
        <dbReference type="ARBA" id="ARBA00023134"/>
    </source>
</evidence>
<dbReference type="InterPro" id="IPR017975">
    <property type="entry name" value="Tubulin_CS"/>
</dbReference>
<accession>A0AAE7WFQ9</accession>
<proteinExistence type="predicted"/>
<evidence type="ECO:0000313" key="4">
    <source>
        <dbReference type="EMBL" id="QYN80040.1"/>
    </source>
</evidence>
<feature type="domain" description="Tubulin/FtsZ GTPase" evidence="3">
    <location>
        <begin position="10"/>
        <end position="148"/>
    </location>
</feature>
<dbReference type="GO" id="GO:0007017">
    <property type="term" value="P:microtubule-based process"/>
    <property type="evidence" value="ECO:0007669"/>
    <property type="project" value="InterPro"/>
</dbReference>
<sequence length="318" mass="34899">MSSKDFNIYAVGGTGINIANRYLKDARHGGNIETIVGIDSSAANPISEGLFPLERLEGAEGSGGNRKAHKDKYADFAKQLLAKYTPNKMNIVVFSCGGGTGSGLGPWLVRYMLQRKIPVLSIVIGDTTTFNEQKNTIEALGSLYNQTNLGNSVLFSYLENKKDLTQGEVNAQAAARIDNTIMMFNLNNERIDYADVKNFFFYNDVVDADPILTQLTFLPESDLSKYGRRPVAAISLYPNGDDIKVPFENMLYRKAGVFGTSFHGISHSIHAVLDHGDTLKGIEEMVENKNIKEDELSGTFRNKTKNPFGAAADSDGMM</sequence>
<keyword evidence="5" id="KW-1185">Reference proteome</keyword>
<protein>
    <submittedName>
        <fullName evidence="4">Tubulin</fullName>
    </submittedName>
</protein>
<dbReference type="GeneID" id="77953217"/>
<keyword evidence="1" id="KW-0547">Nucleotide-binding</keyword>
<name>A0AAE7WFQ9_9CAUD</name>
<dbReference type="Gene3D" id="3.40.50.1440">
    <property type="entry name" value="Tubulin/FtsZ, GTPase domain"/>
    <property type="match status" value="1"/>
</dbReference>
<dbReference type="Proteomes" id="UP000828443">
    <property type="component" value="Segment"/>
</dbReference>
<dbReference type="RefSeq" id="YP_010676852.1">
    <property type="nucleotide sequence ID" value="NC_071015.1"/>
</dbReference>
<dbReference type="InterPro" id="IPR003008">
    <property type="entry name" value="Tubulin_FtsZ_GTPase"/>
</dbReference>
<evidence type="ECO:0000313" key="5">
    <source>
        <dbReference type="Proteomes" id="UP000828443"/>
    </source>
</evidence>
<dbReference type="SUPFAM" id="SSF52490">
    <property type="entry name" value="Tubulin nucleotide-binding domain-like"/>
    <property type="match status" value="1"/>
</dbReference>
<dbReference type="Pfam" id="PF00091">
    <property type="entry name" value="Tubulin"/>
    <property type="match status" value="1"/>
</dbReference>
<organism evidence="4 5">
    <name type="scientific">Kosakonia phage Kc263</name>
    <dbReference type="NCBI Taxonomy" id="2863194"/>
    <lineage>
        <taxon>Viruses</taxon>
        <taxon>Duplodnaviria</taxon>
        <taxon>Heunggongvirae</taxon>
        <taxon>Uroviricota</taxon>
        <taxon>Caudoviricetes</taxon>
        <taxon>Chimalliviridae</taxon>
        <taxon>Branisovskavirus</taxon>
        <taxon>Branisovskavirus Kc263</taxon>
    </lineage>
</organism>
<dbReference type="PROSITE" id="PS00227">
    <property type="entry name" value="TUBULIN"/>
    <property type="match status" value="1"/>
</dbReference>
<dbReference type="EMBL" id="MZ348422">
    <property type="protein sequence ID" value="QYN80040.1"/>
    <property type="molecule type" value="Genomic_DNA"/>
</dbReference>